<dbReference type="PROSITE" id="PS00108">
    <property type="entry name" value="PROTEIN_KINASE_ST"/>
    <property type="match status" value="1"/>
</dbReference>
<evidence type="ECO:0000256" key="7">
    <source>
        <dbReference type="ARBA" id="ARBA00022475"/>
    </source>
</evidence>
<dbReference type="Pfam" id="PF00069">
    <property type="entry name" value="Pkinase"/>
    <property type="match status" value="1"/>
</dbReference>
<evidence type="ECO:0000256" key="23">
    <source>
        <dbReference type="ARBA" id="ARBA00047298"/>
    </source>
</evidence>
<keyword evidence="20" id="KW-0564">Palmitate</keyword>
<evidence type="ECO:0000256" key="21">
    <source>
        <dbReference type="ARBA" id="ARBA00023288"/>
    </source>
</evidence>
<keyword evidence="30" id="KW-1185">Reference proteome</keyword>
<evidence type="ECO:0000256" key="9">
    <source>
        <dbReference type="ARBA" id="ARBA00022527"/>
    </source>
</evidence>
<dbReference type="InterPro" id="IPR035014">
    <property type="entry name" value="STKc_cGK"/>
</dbReference>
<keyword evidence="17" id="KW-0460">Magnesium</keyword>
<dbReference type="CDD" id="cd00038">
    <property type="entry name" value="CAP_ED"/>
    <property type="match status" value="3"/>
</dbReference>
<dbReference type="CDD" id="cd05572">
    <property type="entry name" value="STKc_cGK"/>
    <property type="match status" value="1"/>
</dbReference>
<keyword evidence="7" id="KW-1003">Cell membrane</keyword>
<dbReference type="AlphaFoldDB" id="A0A1J4MSF0"/>
<dbReference type="GO" id="GO:0005886">
    <property type="term" value="C:plasma membrane"/>
    <property type="evidence" value="ECO:0007669"/>
    <property type="project" value="UniProtKB-SubCell"/>
</dbReference>
<comment type="catalytic activity">
    <reaction evidence="24">
        <text>L-seryl-[protein] + ATP = O-phospho-L-seryl-[protein] + ADP + H(+)</text>
        <dbReference type="Rhea" id="RHEA:17989"/>
        <dbReference type="Rhea" id="RHEA-COMP:9863"/>
        <dbReference type="Rhea" id="RHEA-COMP:11604"/>
        <dbReference type="ChEBI" id="CHEBI:15378"/>
        <dbReference type="ChEBI" id="CHEBI:29999"/>
        <dbReference type="ChEBI" id="CHEBI:30616"/>
        <dbReference type="ChEBI" id="CHEBI:83421"/>
        <dbReference type="ChEBI" id="CHEBI:456216"/>
        <dbReference type="EC" id="2.7.11.12"/>
    </reaction>
</comment>
<dbReference type="PROSITE" id="PS00888">
    <property type="entry name" value="CNMP_BINDING_1"/>
    <property type="match status" value="1"/>
</dbReference>
<dbReference type="VEuPathDB" id="CryptoDB:cand_021440"/>
<dbReference type="RefSeq" id="XP_067069008.1">
    <property type="nucleotide sequence ID" value="XM_067212374.1"/>
</dbReference>
<feature type="compositionally biased region" description="Polar residues" evidence="26">
    <location>
        <begin position="47"/>
        <end position="57"/>
    </location>
</feature>
<dbReference type="PROSITE" id="PS00889">
    <property type="entry name" value="CNMP_BINDING_2"/>
    <property type="match status" value="3"/>
</dbReference>
<keyword evidence="21" id="KW-0449">Lipoprotein</keyword>
<gene>
    <name evidence="29" type="ORF">cand_021440</name>
</gene>
<reference evidence="29 30" key="1">
    <citation type="submission" date="2016-10" db="EMBL/GenBank/DDBJ databases">
        <title>Reductive evolution of mitochondrial metabolism and differential evolution of invasion-related proteins in Cryptosporidium.</title>
        <authorList>
            <person name="Liu S."/>
            <person name="Roellig D.M."/>
            <person name="Guo Y."/>
            <person name="Li N."/>
            <person name="Frace M.A."/>
            <person name="Tang K."/>
            <person name="Zhang L."/>
            <person name="Feng Y."/>
            <person name="Xiao L."/>
        </authorList>
    </citation>
    <scope>NUCLEOTIDE SEQUENCE [LARGE SCALE GENOMIC DNA]</scope>
    <source>
        <strain evidence="29">30847</strain>
    </source>
</reference>
<evidence type="ECO:0000256" key="22">
    <source>
        <dbReference type="ARBA" id="ARBA00024113"/>
    </source>
</evidence>
<dbReference type="EMBL" id="LRBS01000045">
    <property type="protein sequence ID" value="OII77162.1"/>
    <property type="molecule type" value="Genomic_DNA"/>
</dbReference>
<dbReference type="PANTHER" id="PTHR24353:SF37">
    <property type="entry name" value="CAMP-DEPENDENT PROTEIN KINASE CATALYTIC SUBUNIT PRKX"/>
    <property type="match status" value="1"/>
</dbReference>
<dbReference type="PROSITE" id="PS50011">
    <property type="entry name" value="PROTEIN_KINASE_DOM"/>
    <property type="match status" value="1"/>
</dbReference>
<dbReference type="GO" id="GO:0005524">
    <property type="term" value="F:ATP binding"/>
    <property type="evidence" value="ECO:0007669"/>
    <property type="project" value="UniProtKB-UniRule"/>
</dbReference>
<keyword evidence="19" id="KW-0472">Membrane</keyword>
<dbReference type="FunFam" id="1.10.510.10:FF:000571">
    <property type="entry name" value="Maternal embryonic leucine zipper kinase"/>
    <property type="match status" value="1"/>
</dbReference>
<dbReference type="SUPFAM" id="SSF51206">
    <property type="entry name" value="cAMP-binding domain-like"/>
    <property type="match status" value="4"/>
</dbReference>
<evidence type="ECO:0000256" key="19">
    <source>
        <dbReference type="ARBA" id="ARBA00023136"/>
    </source>
</evidence>
<name>A0A1J4MSF0_9CRYT</name>
<dbReference type="InterPro" id="IPR011009">
    <property type="entry name" value="Kinase-like_dom_sf"/>
</dbReference>
<dbReference type="GO" id="GO:0005952">
    <property type="term" value="C:cAMP-dependent protein kinase complex"/>
    <property type="evidence" value="ECO:0007669"/>
    <property type="project" value="TreeGrafter"/>
</dbReference>
<evidence type="ECO:0000313" key="29">
    <source>
        <dbReference type="EMBL" id="OII77162.1"/>
    </source>
</evidence>
<feature type="domain" description="Protein kinase" evidence="27">
    <location>
        <begin position="605"/>
        <end position="862"/>
    </location>
</feature>
<evidence type="ECO:0000256" key="25">
    <source>
        <dbReference type="PROSITE-ProRule" id="PRU10141"/>
    </source>
</evidence>
<dbReference type="FunFam" id="2.60.120.10:FF:000068">
    <property type="entry name" value="cGMP-dependent protein kinase"/>
    <property type="match status" value="1"/>
</dbReference>
<keyword evidence="12" id="KW-0519">Myristate</keyword>
<evidence type="ECO:0000256" key="17">
    <source>
        <dbReference type="ARBA" id="ARBA00022842"/>
    </source>
</evidence>
<comment type="cofactor">
    <cofactor evidence="1">
        <name>Mg(2+)</name>
        <dbReference type="ChEBI" id="CHEBI:18420"/>
    </cofactor>
</comment>
<dbReference type="GeneID" id="92366328"/>
<evidence type="ECO:0000256" key="18">
    <source>
        <dbReference type="ARBA" id="ARBA00022992"/>
    </source>
</evidence>
<dbReference type="InterPro" id="IPR018488">
    <property type="entry name" value="cNMP-bd_CS"/>
</dbReference>
<dbReference type="Gene3D" id="3.30.200.20">
    <property type="entry name" value="Phosphorylase Kinase, domain 1"/>
    <property type="match status" value="1"/>
</dbReference>
<feature type="region of interest" description="Disordered" evidence="26">
    <location>
        <begin position="47"/>
        <end position="73"/>
    </location>
</feature>
<dbReference type="PROSITE" id="PS00107">
    <property type="entry name" value="PROTEIN_KINASE_ATP"/>
    <property type="match status" value="1"/>
</dbReference>
<dbReference type="SMART" id="SM00100">
    <property type="entry name" value="cNMP"/>
    <property type="match status" value="4"/>
</dbReference>
<comment type="subunit">
    <text evidence="5">Monomer.</text>
</comment>
<keyword evidence="11" id="KW-0808">Transferase</keyword>
<evidence type="ECO:0000256" key="13">
    <source>
        <dbReference type="ARBA" id="ARBA00022723"/>
    </source>
</evidence>
<evidence type="ECO:0000256" key="2">
    <source>
        <dbReference type="ARBA" id="ARBA00004193"/>
    </source>
</evidence>
<dbReference type="InterPro" id="IPR014710">
    <property type="entry name" value="RmlC-like_jellyroll"/>
</dbReference>
<keyword evidence="13" id="KW-0479">Metal-binding</keyword>
<dbReference type="Gene3D" id="2.60.120.10">
    <property type="entry name" value="Jelly Rolls"/>
    <property type="match status" value="4"/>
</dbReference>
<dbReference type="Proteomes" id="UP000186804">
    <property type="component" value="Unassembled WGS sequence"/>
</dbReference>
<comment type="caution">
    <text evidence="29">The sequence shown here is derived from an EMBL/GenBank/DDBJ whole genome shotgun (WGS) entry which is preliminary data.</text>
</comment>
<dbReference type="InterPro" id="IPR000719">
    <property type="entry name" value="Prot_kinase_dom"/>
</dbReference>
<dbReference type="GO" id="GO:0004691">
    <property type="term" value="F:cAMP-dependent protein kinase activity"/>
    <property type="evidence" value="ECO:0007669"/>
    <property type="project" value="TreeGrafter"/>
</dbReference>
<protein>
    <recommendedName>
        <fullName evidence="22">cGMP-dependent protein kinase</fullName>
        <ecNumber evidence="6">2.7.11.12</ecNumber>
    </recommendedName>
</protein>
<feature type="domain" description="Cyclic nucleotide-binding" evidence="28">
    <location>
        <begin position="482"/>
        <end position="581"/>
    </location>
</feature>
<keyword evidence="10" id="KW-0140">cGMP</keyword>
<feature type="compositionally biased region" description="Basic and acidic residues" evidence="26">
    <location>
        <begin position="63"/>
        <end position="73"/>
    </location>
</feature>
<comment type="similarity">
    <text evidence="4">Belongs to the protein kinase superfamily. AGC Ser/Thr protein kinase family. cGMP subfamily.</text>
</comment>
<evidence type="ECO:0000256" key="14">
    <source>
        <dbReference type="ARBA" id="ARBA00022741"/>
    </source>
</evidence>
<dbReference type="Pfam" id="PF00027">
    <property type="entry name" value="cNMP_binding"/>
    <property type="match status" value="3"/>
</dbReference>
<feature type="binding site" evidence="25">
    <location>
        <position position="634"/>
    </location>
    <ligand>
        <name>ATP</name>
        <dbReference type="ChEBI" id="CHEBI:30616"/>
    </ligand>
</feature>
<proteinExistence type="inferred from homology"/>
<dbReference type="InterPro" id="IPR000595">
    <property type="entry name" value="cNMP-bd_dom"/>
</dbReference>
<dbReference type="EC" id="2.7.11.12" evidence="6"/>
<evidence type="ECO:0000256" key="3">
    <source>
        <dbReference type="ARBA" id="ARBA00004496"/>
    </source>
</evidence>
<evidence type="ECO:0000256" key="5">
    <source>
        <dbReference type="ARBA" id="ARBA00011245"/>
    </source>
</evidence>
<evidence type="ECO:0000259" key="28">
    <source>
        <dbReference type="PROSITE" id="PS50042"/>
    </source>
</evidence>
<dbReference type="PANTHER" id="PTHR24353">
    <property type="entry name" value="CYCLIC NUCLEOTIDE-DEPENDENT PROTEIN KINASE"/>
    <property type="match status" value="1"/>
</dbReference>
<keyword evidence="14 25" id="KW-0547">Nucleotide-binding</keyword>
<dbReference type="Gene3D" id="1.10.510.10">
    <property type="entry name" value="Transferase(Phosphotransferase) domain 1"/>
    <property type="match status" value="1"/>
</dbReference>
<feature type="domain" description="Cyclic nucleotide-binding" evidence="28">
    <location>
        <begin position="329"/>
        <end position="450"/>
    </location>
</feature>
<evidence type="ECO:0000313" key="30">
    <source>
        <dbReference type="Proteomes" id="UP000186804"/>
    </source>
</evidence>
<organism evidence="29 30">
    <name type="scientific">Cryptosporidium andersoni</name>
    <dbReference type="NCBI Taxonomy" id="117008"/>
    <lineage>
        <taxon>Eukaryota</taxon>
        <taxon>Sar</taxon>
        <taxon>Alveolata</taxon>
        <taxon>Apicomplexa</taxon>
        <taxon>Conoidasida</taxon>
        <taxon>Coccidia</taxon>
        <taxon>Eucoccidiorida</taxon>
        <taxon>Eimeriorina</taxon>
        <taxon>Cryptosporidiidae</taxon>
        <taxon>Cryptosporidium</taxon>
    </lineage>
</organism>
<evidence type="ECO:0000256" key="4">
    <source>
        <dbReference type="ARBA" id="ARBA00006352"/>
    </source>
</evidence>
<evidence type="ECO:0000256" key="20">
    <source>
        <dbReference type="ARBA" id="ARBA00023139"/>
    </source>
</evidence>
<dbReference type="PRINTS" id="PR00103">
    <property type="entry name" value="CAMPKINASE"/>
</dbReference>
<evidence type="ECO:0000256" key="6">
    <source>
        <dbReference type="ARBA" id="ARBA00012428"/>
    </source>
</evidence>
<evidence type="ECO:0000256" key="8">
    <source>
        <dbReference type="ARBA" id="ARBA00022490"/>
    </source>
</evidence>
<dbReference type="InterPro" id="IPR017441">
    <property type="entry name" value="Protein_kinase_ATP_BS"/>
</dbReference>
<dbReference type="GO" id="GO:0005737">
    <property type="term" value="C:cytoplasm"/>
    <property type="evidence" value="ECO:0007669"/>
    <property type="project" value="UniProtKB-SubCell"/>
</dbReference>
<dbReference type="InterPro" id="IPR008271">
    <property type="entry name" value="Ser/Thr_kinase_AS"/>
</dbReference>
<evidence type="ECO:0000256" key="15">
    <source>
        <dbReference type="ARBA" id="ARBA00022777"/>
    </source>
</evidence>
<dbReference type="PROSITE" id="PS50042">
    <property type="entry name" value="CNMP_BINDING_3"/>
    <property type="match status" value="4"/>
</dbReference>
<dbReference type="GO" id="GO:0004692">
    <property type="term" value="F:cGMP-dependent protein kinase activity"/>
    <property type="evidence" value="ECO:0007669"/>
    <property type="project" value="UniProtKB-EC"/>
</dbReference>
<evidence type="ECO:0000256" key="24">
    <source>
        <dbReference type="ARBA" id="ARBA00047462"/>
    </source>
</evidence>
<keyword evidence="9" id="KW-0723">Serine/threonine-protein kinase</keyword>
<keyword evidence="8" id="KW-0963">Cytoplasm</keyword>
<dbReference type="SUPFAM" id="SSF56112">
    <property type="entry name" value="Protein kinase-like (PK-like)"/>
    <property type="match status" value="1"/>
</dbReference>
<evidence type="ECO:0000256" key="1">
    <source>
        <dbReference type="ARBA" id="ARBA00001946"/>
    </source>
</evidence>
<evidence type="ECO:0000256" key="16">
    <source>
        <dbReference type="ARBA" id="ARBA00022840"/>
    </source>
</evidence>
<keyword evidence="18" id="KW-0142">cGMP-binding</keyword>
<dbReference type="GO" id="GO:0030553">
    <property type="term" value="F:cGMP binding"/>
    <property type="evidence" value="ECO:0007669"/>
    <property type="project" value="UniProtKB-KW"/>
</dbReference>
<feature type="domain" description="Cyclic nucleotide-binding" evidence="28">
    <location>
        <begin position="92"/>
        <end position="207"/>
    </location>
</feature>
<evidence type="ECO:0000256" key="11">
    <source>
        <dbReference type="ARBA" id="ARBA00022679"/>
    </source>
</evidence>
<keyword evidence="16 25" id="KW-0067">ATP-binding</keyword>
<comment type="catalytic activity">
    <reaction evidence="23">
        <text>L-threonyl-[protein] + ATP = O-phospho-L-threonyl-[protein] + ADP + H(+)</text>
        <dbReference type="Rhea" id="RHEA:46608"/>
        <dbReference type="Rhea" id="RHEA-COMP:11060"/>
        <dbReference type="Rhea" id="RHEA-COMP:11605"/>
        <dbReference type="ChEBI" id="CHEBI:15378"/>
        <dbReference type="ChEBI" id="CHEBI:30013"/>
        <dbReference type="ChEBI" id="CHEBI:30616"/>
        <dbReference type="ChEBI" id="CHEBI:61977"/>
        <dbReference type="ChEBI" id="CHEBI:456216"/>
        <dbReference type="EC" id="2.7.11.12"/>
    </reaction>
</comment>
<keyword evidence="15 29" id="KW-0418">Kinase</keyword>
<dbReference type="GO" id="GO:0046872">
    <property type="term" value="F:metal ion binding"/>
    <property type="evidence" value="ECO:0007669"/>
    <property type="project" value="UniProtKB-KW"/>
</dbReference>
<dbReference type="SMART" id="SM00220">
    <property type="entry name" value="S_TKc"/>
    <property type="match status" value="1"/>
</dbReference>
<evidence type="ECO:0000259" key="27">
    <source>
        <dbReference type="PROSITE" id="PS50011"/>
    </source>
</evidence>
<dbReference type="InterPro" id="IPR018490">
    <property type="entry name" value="cNMP-bd_dom_sf"/>
</dbReference>
<evidence type="ECO:0000256" key="26">
    <source>
        <dbReference type="SAM" id="MobiDB-lite"/>
    </source>
</evidence>
<evidence type="ECO:0000256" key="10">
    <source>
        <dbReference type="ARBA" id="ARBA00022535"/>
    </source>
</evidence>
<comment type="subcellular location">
    <subcellularLocation>
        <location evidence="2">Cell membrane</location>
        <topology evidence="2">Lipid-anchor</topology>
    </subcellularLocation>
    <subcellularLocation>
        <location evidence="3">Cytoplasm</location>
    </subcellularLocation>
</comment>
<feature type="domain" description="Cyclic nucleotide-binding" evidence="28">
    <location>
        <begin position="210"/>
        <end position="309"/>
    </location>
</feature>
<dbReference type="OrthoDB" id="100546at2759"/>
<sequence length="923" mass="104458">MSFFSKLKANRHFIYKGNQQDNMRGNKGVLLNPLVGINSNILKLSSTDGAESNTSFSTEEDEKTAVAKHLRDRDKTEDDIDMVSKGLAGNVVGASLNDSEIQTLVESMHFYEYEQGEVVMKEGQPGFFFFIISYGECGVLVKDKQVNKLREGVAFGELALIHNTPRTATIKVLKKAGLWGLGRSTFRDTLRMISSRNYEENHTFIESLPIFSGLTEQQKSLLAGALVREVFVKDQDIIRQNEIGNVLYMIKSGSVDIKVNGKYIRSLNDGDAFGERALMYDEPRSATVTTTKPTECLTLDRVVLTQILGDLRQVLSKNLIQQALLNSPVFKQFTKSQIQSLIDKVLFKSFEANTIALDVESKALGVRAFVVLEGEVEVSIPTNYLNSRSNVFTSMRLDKSFGGYQQLGKSNVIHIVLGRGEYFGDHFVVNPRLPFVCKVETRSAAKLAVITTSILAECFGNDNIDAGLEINRKRNTVKSCFVFQYISEQQLELLVRSLRSIVYTSGEKIVVQGEQGTAFFLIQSGEVAVYKDNRFIRYLGKNDYFGERAMLYDEPRTATIEAATPEVHLWVVDKDTFLKIVELPMRRYLDERIKLQDTNVELSDLKVIQTIGRGTFGIVKMVENNKTGHRYALKCISRGKIIAHNHQDHARLERSILAGNDHPFIVRLIKTFKDSDTIYFLTELVPGGELYDAIRRIGLLTRYQAQFYIGSMILALDYLHERSIVYRDLKPENILLDSQGYIKLIDFGCAKKLSGRSYTLAGTPHYMAPEVILGKGYTLTCDAWTIGVCLYEFMCGPLPFGNDAQDHLDVFKDILTAKLSFPSHLNDTDAINLMKRLLCRVPEVRMGCSATGYKEIKDNAFFKDFNFDRLLGRSYVAPLVQKYEVFARESEDESDFINKKINQSNIISYPGQYCDEYDWDRDF</sequence>
<evidence type="ECO:0000256" key="12">
    <source>
        <dbReference type="ARBA" id="ARBA00022707"/>
    </source>
</evidence>
<accession>A0A1J4MSF0</accession>